<feature type="region of interest" description="Disordered" evidence="1">
    <location>
        <begin position="1"/>
        <end position="55"/>
    </location>
</feature>
<gene>
    <name evidence="2" type="ORF">SCUCBS95973_009986</name>
</gene>
<evidence type="ECO:0000256" key="1">
    <source>
        <dbReference type="SAM" id="MobiDB-lite"/>
    </source>
</evidence>
<dbReference type="Proteomes" id="UP001642405">
    <property type="component" value="Unassembled WGS sequence"/>
</dbReference>
<evidence type="ECO:0000313" key="3">
    <source>
        <dbReference type="Proteomes" id="UP001642405"/>
    </source>
</evidence>
<accession>A0ABP0CZG1</accession>
<evidence type="ECO:0000313" key="2">
    <source>
        <dbReference type="EMBL" id="CAK7237544.1"/>
    </source>
</evidence>
<reference evidence="2 3" key="1">
    <citation type="submission" date="2024-01" db="EMBL/GenBank/DDBJ databases">
        <authorList>
            <person name="Allen C."/>
            <person name="Tagirdzhanova G."/>
        </authorList>
    </citation>
    <scope>NUCLEOTIDE SEQUENCE [LARGE SCALE GENOMIC DNA]</scope>
</reference>
<organism evidence="2 3">
    <name type="scientific">Sporothrix curviconia</name>
    <dbReference type="NCBI Taxonomy" id="1260050"/>
    <lineage>
        <taxon>Eukaryota</taxon>
        <taxon>Fungi</taxon>
        <taxon>Dikarya</taxon>
        <taxon>Ascomycota</taxon>
        <taxon>Pezizomycotina</taxon>
        <taxon>Sordariomycetes</taxon>
        <taxon>Sordariomycetidae</taxon>
        <taxon>Ophiostomatales</taxon>
        <taxon>Ophiostomataceae</taxon>
        <taxon>Sporothrix</taxon>
    </lineage>
</organism>
<proteinExistence type="predicted"/>
<dbReference type="EMBL" id="CAWUHB010000175">
    <property type="protein sequence ID" value="CAK7237544.1"/>
    <property type="molecule type" value="Genomic_DNA"/>
</dbReference>
<sequence length="125" mass="13417">MRRIAYDDDDDVEEAGGPAAAAYEEQDEARARAAAAQFTSPYDGPRLPPTNPAAARPALPELEIIHVRDRAVLQPFVHATLQQQALALGGGDVLVVRGAMQPYQIFSHRPSYVNALLVARAGTPS</sequence>
<name>A0ABP0CZG1_9PEZI</name>
<protein>
    <submittedName>
        <fullName evidence="2">Uncharacterized protein</fullName>
    </submittedName>
</protein>
<keyword evidence="3" id="KW-1185">Reference proteome</keyword>
<comment type="caution">
    <text evidence="2">The sequence shown here is derived from an EMBL/GenBank/DDBJ whole genome shotgun (WGS) entry which is preliminary data.</text>
</comment>